<keyword evidence="20" id="KW-1185">Reference proteome</keyword>
<dbReference type="GO" id="GO:0015485">
    <property type="term" value="F:cholesterol binding"/>
    <property type="evidence" value="ECO:0007669"/>
    <property type="project" value="TreeGrafter"/>
</dbReference>
<feature type="transmembrane region" description="Helical" evidence="17">
    <location>
        <begin position="635"/>
        <end position="651"/>
    </location>
</feature>
<evidence type="ECO:0000256" key="15">
    <source>
        <dbReference type="ARBA" id="ARBA00034049"/>
    </source>
</evidence>
<evidence type="ECO:0000256" key="4">
    <source>
        <dbReference type="ARBA" id="ARBA00022548"/>
    </source>
</evidence>
<evidence type="ECO:0000256" key="3">
    <source>
        <dbReference type="ARBA" id="ARBA00022448"/>
    </source>
</evidence>
<keyword evidence="12" id="KW-1207">Sterol metabolism</keyword>
<reference evidence="21" key="1">
    <citation type="submission" date="2025-08" db="UniProtKB">
        <authorList>
            <consortium name="RefSeq"/>
        </authorList>
    </citation>
    <scope>IDENTIFICATION</scope>
    <source>
        <tissue evidence="21">Gonads</tissue>
    </source>
</reference>
<dbReference type="SUPFAM" id="SSF82866">
    <property type="entry name" value="Multidrug efflux transporter AcrB transmembrane domain"/>
    <property type="match status" value="2"/>
</dbReference>
<dbReference type="GO" id="GO:0030299">
    <property type="term" value="P:intestinal cholesterol absorption"/>
    <property type="evidence" value="ECO:0007669"/>
    <property type="project" value="TreeGrafter"/>
</dbReference>
<dbReference type="RefSeq" id="XP_013397956.1">
    <property type="nucleotide sequence ID" value="XM_013542502.1"/>
</dbReference>
<dbReference type="PROSITE" id="PS50156">
    <property type="entry name" value="SSD"/>
    <property type="match status" value="1"/>
</dbReference>
<dbReference type="NCBIfam" id="TIGR00917">
    <property type="entry name" value="2A060601"/>
    <property type="match status" value="1"/>
</dbReference>
<dbReference type="GeneID" id="106164556"/>
<comment type="similarity">
    <text evidence="2">Belongs to the patched family.</text>
</comment>
<dbReference type="GO" id="GO:0042632">
    <property type="term" value="P:cholesterol homeostasis"/>
    <property type="evidence" value="ECO:0007669"/>
    <property type="project" value="TreeGrafter"/>
</dbReference>
<dbReference type="InterPro" id="IPR004765">
    <property type="entry name" value="NPC1-like"/>
</dbReference>
<sequence length="1348" mass="151334">MKNVMYLAVALFFIYNFETVSSADHCVWYGEKTLDSGKILNPFYNGTAKPLLNESAKAILKELCPHMVTGENISTCCSPDQIYTLQKNMGVPSQLIGRCPSCYSNFRKLYCDFTCSATHSSFLRVDQVIPVLNLVNQVTYFIDEGFADRMFNSCKDVVMPSNNEKAMSVLCGNANCNAKKWLNFMGNPINSPFQIHYIMSGLPPGYETFNISTTPCYEAVDDDSLACSCQDCPKACGPEPTPKPPPPKCYILGIDCAFFIMGCIFIGFFLVFIIGNIFYYIICKNTLGVNRQDDLEENDWAINSDSSDTVPVLKPGAAQRRVIGKHEINCLEKIGFHLDRWLQKIFTKWGTFVARRPLVVLIIGLLLCVALGCGLLKLSVIVDPVQLWSAPKSVARTQKDYFDQHFGPFYRTEQLIITPKNQSKWWRTNLDPYSPGETLIGPVFKKEFLLEILDLQTKITSLVAHDPDTNVTISLEDICYKPLSPDNNHCTIMSVLNYFQNNVTRLEYTAWDGYHLQELGDYFDHLLSCARGPTNPTDTALTKLPCLAEFGGPVLPWVALGGFEGDNYEDATALVVTFIVNNHVKDSDQKNATLWEQVYLDFMKEYVKKERDFTVAYSAERSIQDEINRESNSDVLTILISYLIMFAYITISLGEANSCDTVRLLIDSKITLGFAGVLIVFLSVISSLGFYSYIGVPMTLIIIEVIPFLVLAVGVDNIFILVQAYQRSQRRHNESREEQLGRIVGKVGPSMLLTSSSETLAFFLGALIDMPAVRIFSLYAAQAVLFNFLLQISVFVALLSLDVKRQENNRIDVACCVKVGKSIPPKQDSYLLACFKNYYAPFLMSDWVRPSVIVIFVGWCCASLAMVPKLSTGLDQKLSMPRDSYVLTYFDAMAKYLSVGPPVYFVVKDGYDYSTLEGQNWICGLPGCHQDSLIGQISLASKFSNVSRIAQPASSWLDDYFAWLKPGGSPPCCRAIKDDHGKEVLCPSLVDNSSCYKCNTSITRDHPDKDTFVRYLPWFLEDNPGIKCAKGGHAAYGQAVHFNDAAKTQIGGSYFMSYHTILKTSQDYIEALRYARQVANNITKAMNDAMTGTEEEVAYKYSAQGNTERNITLEKHKNKKKFEVYPYSVFYVFYEQYLLIVKDTWFNLTLCGVAILVVTFVLLGFDLYSAILVILTISMIEISMFGMMHLWGIDLNAVSLVNLIMCVGISVEFCSHIVRAFAVSIRNSRVERAKDALAHMGSSVLSGITLTKLGGIIVLAFSKSQLFQVFYFRMYLGMVLFGATHGLIFLPVLLSYIGPPINKAILFEKQQKHRDRVTYDENIERDSKKEPTSRVIDTRDGSYSDQLS</sequence>
<comment type="subcellular location">
    <subcellularLocation>
        <location evidence="1">Endomembrane system</location>
        <topology evidence="1">Multi-pass membrane protein</topology>
    </subcellularLocation>
</comment>
<feature type="transmembrane region" description="Helical" evidence="17">
    <location>
        <begin position="1274"/>
        <end position="1297"/>
    </location>
</feature>
<accession>A0A1S3IJ92</accession>
<dbReference type="PANTHER" id="PTHR45727:SF2">
    <property type="entry name" value="NPC INTRACELLULAR CHOLESTEROL TRANSPORTER 1"/>
    <property type="match status" value="1"/>
</dbReference>
<dbReference type="GO" id="GO:0005886">
    <property type="term" value="C:plasma membrane"/>
    <property type="evidence" value="ECO:0007669"/>
    <property type="project" value="TreeGrafter"/>
</dbReference>
<keyword evidence="13" id="KW-0325">Glycoprotein</keyword>
<keyword evidence="7 17" id="KW-1133">Transmembrane helix</keyword>
<feature type="chain" id="PRO_5010178835" evidence="18">
    <location>
        <begin position="23"/>
        <end position="1348"/>
    </location>
</feature>
<feature type="transmembrane region" description="Helical" evidence="17">
    <location>
        <begin position="672"/>
        <end position="694"/>
    </location>
</feature>
<dbReference type="Gene3D" id="1.20.1640.10">
    <property type="entry name" value="Multidrug efflux transporter AcrB transmembrane domain"/>
    <property type="match status" value="2"/>
</dbReference>
<evidence type="ECO:0000313" key="21">
    <source>
        <dbReference type="RefSeq" id="XP_013397956.1"/>
    </source>
</evidence>
<evidence type="ECO:0000256" key="8">
    <source>
        <dbReference type="ARBA" id="ARBA00023055"/>
    </source>
</evidence>
<keyword evidence="11" id="KW-1015">Disulfide bond</keyword>
<keyword evidence="5 17" id="KW-0812">Transmembrane</keyword>
<evidence type="ECO:0000256" key="14">
    <source>
        <dbReference type="ARBA" id="ARBA00023221"/>
    </source>
</evidence>
<keyword evidence="8" id="KW-0445">Lipid transport</keyword>
<feature type="transmembrane region" description="Helical" evidence="17">
    <location>
        <begin position="1243"/>
        <end position="1262"/>
    </location>
</feature>
<keyword evidence="4" id="KW-0153">Cholesterol metabolism</keyword>
<evidence type="ECO:0000256" key="13">
    <source>
        <dbReference type="ARBA" id="ARBA00023180"/>
    </source>
</evidence>
<evidence type="ECO:0000256" key="17">
    <source>
        <dbReference type="SAM" id="Phobius"/>
    </source>
</evidence>
<feature type="transmembrane region" description="Helical" evidence="17">
    <location>
        <begin position="1146"/>
        <end position="1165"/>
    </location>
</feature>
<keyword evidence="9" id="KW-0443">Lipid metabolism</keyword>
<evidence type="ECO:0000256" key="12">
    <source>
        <dbReference type="ARBA" id="ARBA00023166"/>
    </source>
</evidence>
<keyword evidence="6 18" id="KW-0732">Signal</keyword>
<gene>
    <name evidence="21" type="primary">LOC106164556</name>
</gene>
<feature type="transmembrane region" description="Helical" evidence="17">
    <location>
        <begin position="1172"/>
        <end position="1191"/>
    </location>
</feature>
<dbReference type="GO" id="GO:0008203">
    <property type="term" value="P:cholesterol metabolic process"/>
    <property type="evidence" value="ECO:0007669"/>
    <property type="project" value="UniProtKB-KW"/>
</dbReference>
<dbReference type="Proteomes" id="UP000085678">
    <property type="component" value="Unplaced"/>
</dbReference>
<feature type="signal peptide" evidence="18">
    <location>
        <begin position="1"/>
        <end position="22"/>
    </location>
</feature>
<dbReference type="GO" id="GO:0012505">
    <property type="term" value="C:endomembrane system"/>
    <property type="evidence" value="ECO:0007669"/>
    <property type="project" value="UniProtKB-SubCell"/>
</dbReference>
<proteinExistence type="inferred from homology"/>
<dbReference type="InParanoid" id="A0A1S3IJ92"/>
<feature type="transmembrane region" description="Helical" evidence="17">
    <location>
        <begin position="887"/>
        <end position="907"/>
    </location>
</feature>
<comment type="catalytic activity">
    <reaction evidence="15">
        <text>cholesterol(in) = cholesterol(out)</text>
        <dbReference type="Rhea" id="RHEA:39747"/>
        <dbReference type="ChEBI" id="CHEBI:16113"/>
    </reaction>
</comment>
<evidence type="ECO:0000256" key="10">
    <source>
        <dbReference type="ARBA" id="ARBA00023136"/>
    </source>
</evidence>
<feature type="transmembrane region" description="Helical" evidence="17">
    <location>
        <begin position="358"/>
        <end position="382"/>
    </location>
</feature>
<evidence type="ECO:0000256" key="6">
    <source>
        <dbReference type="ARBA" id="ARBA00022729"/>
    </source>
</evidence>
<dbReference type="KEGG" id="lak:106164556"/>
<feature type="region of interest" description="Disordered" evidence="16">
    <location>
        <begin position="1318"/>
        <end position="1348"/>
    </location>
</feature>
<keyword evidence="10 17" id="KW-0472">Membrane</keyword>
<dbReference type="GO" id="GO:0005319">
    <property type="term" value="F:lipid transporter activity"/>
    <property type="evidence" value="ECO:0007669"/>
    <property type="project" value="InterPro"/>
</dbReference>
<dbReference type="InterPro" id="IPR053958">
    <property type="entry name" value="HMGCR/SNAP/NPC1-like_SSD"/>
</dbReference>
<protein>
    <submittedName>
        <fullName evidence="21">Niemann-Pick C1 protein isoform X1</fullName>
    </submittedName>
</protein>
<organism evidence="20 21">
    <name type="scientific">Lingula anatina</name>
    <name type="common">Brachiopod</name>
    <name type="synonym">Lingula unguis</name>
    <dbReference type="NCBI Taxonomy" id="7574"/>
    <lineage>
        <taxon>Eukaryota</taxon>
        <taxon>Metazoa</taxon>
        <taxon>Spiralia</taxon>
        <taxon>Lophotrochozoa</taxon>
        <taxon>Brachiopoda</taxon>
        <taxon>Linguliformea</taxon>
        <taxon>Lingulata</taxon>
        <taxon>Lingulida</taxon>
        <taxon>Linguloidea</taxon>
        <taxon>Lingulidae</taxon>
        <taxon>Lingula</taxon>
    </lineage>
</organism>
<evidence type="ECO:0000256" key="1">
    <source>
        <dbReference type="ARBA" id="ARBA00004127"/>
    </source>
</evidence>
<evidence type="ECO:0000256" key="16">
    <source>
        <dbReference type="SAM" id="MobiDB-lite"/>
    </source>
</evidence>
<dbReference type="InterPro" id="IPR053956">
    <property type="entry name" value="NPC1_MLD"/>
</dbReference>
<evidence type="ECO:0000256" key="18">
    <source>
        <dbReference type="SAM" id="SignalP"/>
    </source>
</evidence>
<dbReference type="InterPro" id="IPR032190">
    <property type="entry name" value="NPC1_N"/>
</dbReference>
<evidence type="ECO:0000259" key="19">
    <source>
        <dbReference type="PROSITE" id="PS50156"/>
    </source>
</evidence>
<dbReference type="Pfam" id="PF16414">
    <property type="entry name" value="NPC1_N"/>
    <property type="match status" value="1"/>
</dbReference>
<feature type="transmembrane region" description="Helical" evidence="17">
    <location>
        <begin position="847"/>
        <end position="867"/>
    </location>
</feature>
<keyword evidence="14" id="KW-0753">Steroid metabolism</keyword>
<feature type="domain" description="SSD" evidence="19">
    <location>
        <begin position="634"/>
        <end position="801"/>
    </location>
</feature>
<feature type="transmembrane region" description="Helical" evidence="17">
    <location>
        <begin position="700"/>
        <end position="722"/>
    </location>
</feature>
<evidence type="ECO:0000313" key="20">
    <source>
        <dbReference type="Proteomes" id="UP000085678"/>
    </source>
</evidence>
<evidence type="ECO:0000256" key="5">
    <source>
        <dbReference type="ARBA" id="ARBA00022692"/>
    </source>
</evidence>
<evidence type="ECO:0000256" key="7">
    <source>
        <dbReference type="ARBA" id="ARBA00022989"/>
    </source>
</evidence>
<dbReference type="OrthoDB" id="6510177at2759"/>
<dbReference type="Pfam" id="PF12349">
    <property type="entry name" value="Sterol-sensing"/>
    <property type="match status" value="1"/>
</dbReference>
<evidence type="ECO:0000256" key="9">
    <source>
        <dbReference type="ARBA" id="ARBA00023098"/>
    </source>
</evidence>
<name>A0A1S3IJ92_LINAN</name>
<feature type="transmembrane region" description="Helical" evidence="17">
    <location>
        <begin position="1124"/>
        <end position="1140"/>
    </location>
</feature>
<dbReference type="FunFam" id="1.20.1640.10:FF:000010">
    <property type="entry name" value="NPC intracellular cholesterol transporter 1"/>
    <property type="match status" value="1"/>
</dbReference>
<dbReference type="FunFam" id="1.20.1640.10:FF:000008">
    <property type="entry name" value="NPC intracellular cholesterol transporter 1"/>
    <property type="match status" value="1"/>
</dbReference>
<dbReference type="InterPro" id="IPR000731">
    <property type="entry name" value="SSD"/>
</dbReference>
<feature type="transmembrane region" description="Helical" evidence="17">
    <location>
        <begin position="1197"/>
        <end position="1222"/>
    </location>
</feature>
<dbReference type="FunCoup" id="A0A1S3IJ92">
    <property type="interactions" value="1372"/>
</dbReference>
<feature type="transmembrane region" description="Helical" evidence="17">
    <location>
        <begin position="780"/>
        <end position="801"/>
    </location>
</feature>
<feature type="compositionally biased region" description="Basic and acidic residues" evidence="16">
    <location>
        <begin position="1318"/>
        <end position="1342"/>
    </location>
</feature>
<dbReference type="Pfam" id="PF22314">
    <property type="entry name" value="NPC1_MLD"/>
    <property type="match status" value="1"/>
</dbReference>
<dbReference type="GO" id="GO:0030301">
    <property type="term" value="P:cholesterol transport"/>
    <property type="evidence" value="ECO:0007669"/>
    <property type="project" value="UniProtKB-ARBA"/>
</dbReference>
<dbReference type="PANTHER" id="PTHR45727">
    <property type="entry name" value="NPC INTRACELLULAR CHOLESTEROL TRANSPORTER 1"/>
    <property type="match status" value="1"/>
</dbReference>
<evidence type="ECO:0000256" key="11">
    <source>
        <dbReference type="ARBA" id="ARBA00023157"/>
    </source>
</evidence>
<feature type="transmembrane region" description="Helical" evidence="17">
    <location>
        <begin position="257"/>
        <end position="282"/>
    </location>
</feature>
<keyword evidence="3" id="KW-0813">Transport</keyword>
<feature type="transmembrane region" description="Helical" evidence="17">
    <location>
        <begin position="743"/>
        <end position="768"/>
    </location>
</feature>
<evidence type="ECO:0000256" key="2">
    <source>
        <dbReference type="ARBA" id="ARBA00005585"/>
    </source>
</evidence>
<dbReference type="STRING" id="7574.A0A1S3IJ92"/>